<dbReference type="PANTHER" id="PTHR45339">
    <property type="entry name" value="HYBRID SIGNAL TRANSDUCTION HISTIDINE KINASE J"/>
    <property type="match status" value="1"/>
</dbReference>
<sequence length="613" mass="65498">MNDMSLRGSLVGVHRRAPFAVDNFSPSHAHRGQQTAIRLATLLGCLFAYALLCMLPIYANATPSIGSASRMVLADGSRQTSAPGEHDAAASRAPPARDAWAHEGAIPGTTPHTSASKDSKDAVTDQSAQSAPDARTAQAAPGARQPWIPALALALAVAAVLSLISTWRSRAALKRAIEQYKQITNEWARRCEAAEAGAQAARIAASGEANADVMAAQLWLRDATLRYVKAPLSAVADLLGSLDTIPATPAQRRQSAVVQSALRTWSQTLDDLLDSSPLDSRAVIIEESVTDLRALIDGVIALLAPSATQQGVRLSASVDRQLAHTTLADPARLGQLCFHLLNRTLQLGAHREIVLVVRIGALNSRAQRILIGVMETGATNTPATPRPHLGLVAGNPSTDTSKVPDGSEAEATADAAEATAEAADADAYLPLCRILAQRMRGELSITNGPISDIHASFDAPFKVEQWAPLSRREPGDTPPRRPRIVTKSREASSSPASILPEPFEPRYLNALSDEGVDLPTFLDGWRRAMDDDLARLSILLHLQIHPDRQRALLHRLSGATGLVGALGLMEALRHASVSPLEQSADSIDALIDRTRNLVRQFEAPPRAHRNTHP</sequence>
<comment type="caution">
    <text evidence="4">The sequence shown here is derived from an EMBL/GenBank/DDBJ whole genome shotgun (WGS) entry which is preliminary data.</text>
</comment>
<evidence type="ECO:0008006" key="6">
    <source>
        <dbReference type="Google" id="ProtNLM"/>
    </source>
</evidence>
<keyword evidence="3" id="KW-0472">Membrane</keyword>
<feature type="region of interest" description="Disordered" evidence="2">
    <location>
        <begin position="76"/>
        <end position="141"/>
    </location>
</feature>
<keyword evidence="3" id="KW-0812">Transmembrane</keyword>
<feature type="transmembrane region" description="Helical" evidence="3">
    <location>
        <begin position="39"/>
        <end position="59"/>
    </location>
</feature>
<feature type="region of interest" description="Disordered" evidence="2">
    <location>
        <begin position="381"/>
        <end position="410"/>
    </location>
</feature>
<evidence type="ECO:0000313" key="4">
    <source>
        <dbReference type="EMBL" id="MFM0718539.1"/>
    </source>
</evidence>
<dbReference type="InterPro" id="IPR036890">
    <property type="entry name" value="HATPase_C_sf"/>
</dbReference>
<dbReference type="PANTHER" id="PTHR45339:SF5">
    <property type="entry name" value="HISTIDINE KINASE"/>
    <property type="match status" value="1"/>
</dbReference>
<dbReference type="EMBL" id="JAQQCL010000015">
    <property type="protein sequence ID" value="MFM0718539.1"/>
    <property type="molecule type" value="Genomic_DNA"/>
</dbReference>
<gene>
    <name evidence="4" type="ORF">PQQ73_19620</name>
</gene>
<evidence type="ECO:0000256" key="2">
    <source>
        <dbReference type="SAM" id="MobiDB-lite"/>
    </source>
</evidence>
<keyword evidence="1" id="KW-0597">Phosphoprotein</keyword>
<evidence type="ECO:0000256" key="3">
    <source>
        <dbReference type="SAM" id="Phobius"/>
    </source>
</evidence>
<reference evidence="4 5" key="1">
    <citation type="journal article" date="2024" name="Chem. Sci.">
        <title>Discovery of megapolipeptins by genome mining of a Burkholderiales bacteria collection.</title>
        <authorList>
            <person name="Paulo B.S."/>
            <person name="Recchia M.J.J."/>
            <person name="Lee S."/>
            <person name="Fergusson C.H."/>
            <person name="Romanowski S.B."/>
            <person name="Hernandez A."/>
            <person name="Krull N."/>
            <person name="Liu D.Y."/>
            <person name="Cavanagh H."/>
            <person name="Bos A."/>
            <person name="Gray C.A."/>
            <person name="Murphy B.T."/>
            <person name="Linington R.G."/>
            <person name="Eustaquio A.S."/>
        </authorList>
    </citation>
    <scope>NUCLEOTIDE SEQUENCE [LARGE SCALE GENOMIC DNA]</scope>
    <source>
        <strain evidence="4 5">RL17-350-BIC-E</strain>
    </source>
</reference>
<keyword evidence="5" id="KW-1185">Reference proteome</keyword>
<dbReference type="SUPFAM" id="SSF55874">
    <property type="entry name" value="ATPase domain of HSP90 chaperone/DNA topoisomerase II/histidine kinase"/>
    <property type="match status" value="1"/>
</dbReference>
<feature type="compositionally biased region" description="Basic and acidic residues" evidence="2">
    <location>
        <begin position="470"/>
        <end position="479"/>
    </location>
</feature>
<dbReference type="Gene3D" id="3.30.565.10">
    <property type="entry name" value="Histidine kinase-like ATPase, C-terminal domain"/>
    <property type="match status" value="1"/>
</dbReference>
<name>A0ABW9EHR6_9BURK</name>
<dbReference type="RefSeq" id="WP_408154466.1">
    <property type="nucleotide sequence ID" value="NZ_JAQQCL010000015.1"/>
</dbReference>
<protein>
    <recommendedName>
        <fullName evidence="6">Histidine kinase</fullName>
    </recommendedName>
</protein>
<proteinExistence type="predicted"/>
<feature type="region of interest" description="Disordered" evidence="2">
    <location>
        <begin position="468"/>
        <end position="498"/>
    </location>
</feature>
<keyword evidence="3" id="KW-1133">Transmembrane helix</keyword>
<evidence type="ECO:0000256" key="1">
    <source>
        <dbReference type="ARBA" id="ARBA00022553"/>
    </source>
</evidence>
<accession>A0ABW9EHR6</accession>
<organism evidence="4 5">
    <name type="scientific">Paraburkholderia strydomiana</name>
    <dbReference type="NCBI Taxonomy" id="1245417"/>
    <lineage>
        <taxon>Bacteria</taxon>
        <taxon>Pseudomonadati</taxon>
        <taxon>Pseudomonadota</taxon>
        <taxon>Betaproteobacteria</taxon>
        <taxon>Burkholderiales</taxon>
        <taxon>Burkholderiaceae</taxon>
        <taxon>Paraburkholderia</taxon>
    </lineage>
</organism>
<dbReference type="Proteomes" id="UP001629392">
    <property type="component" value="Unassembled WGS sequence"/>
</dbReference>
<evidence type="ECO:0000313" key="5">
    <source>
        <dbReference type="Proteomes" id="UP001629392"/>
    </source>
</evidence>